<feature type="region of interest" description="Disordered" evidence="1">
    <location>
        <begin position="144"/>
        <end position="181"/>
    </location>
</feature>
<accession>A0A7R9BBM9</accession>
<feature type="compositionally biased region" description="Basic residues" evidence="1">
    <location>
        <begin position="243"/>
        <end position="262"/>
    </location>
</feature>
<dbReference type="EMBL" id="CAJPEX010000004">
    <property type="protein sequence ID" value="CAG0912270.1"/>
    <property type="molecule type" value="Genomic_DNA"/>
</dbReference>
<keyword evidence="3" id="KW-1185">Reference proteome</keyword>
<dbReference type="Proteomes" id="UP000678499">
    <property type="component" value="Unassembled WGS sequence"/>
</dbReference>
<evidence type="ECO:0000313" key="3">
    <source>
        <dbReference type="Proteomes" id="UP000678499"/>
    </source>
</evidence>
<organism evidence="2">
    <name type="scientific">Notodromas monacha</name>
    <dbReference type="NCBI Taxonomy" id="399045"/>
    <lineage>
        <taxon>Eukaryota</taxon>
        <taxon>Metazoa</taxon>
        <taxon>Ecdysozoa</taxon>
        <taxon>Arthropoda</taxon>
        <taxon>Crustacea</taxon>
        <taxon>Oligostraca</taxon>
        <taxon>Ostracoda</taxon>
        <taxon>Podocopa</taxon>
        <taxon>Podocopida</taxon>
        <taxon>Cypridocopina</taxon>
        <taxon>Cypridoidea</taxon>
        <taxon>Cyprididae</taxon>
        <taxon>Notodromas</taxon>
    </lineage>
</organism>
<gene>
    <name evidence="2" type="ORF">NMOB1V02_LOCUS67</name>
</gene>
<reference evidence="2" key="1">
    <citation type="submission" date="2020-11" db="EMBL/GenBank/DDBJ databases">
        <authorList>
            <person name="Tran Van P."/>
        </authorList>
    </citation>
    <scope>NUCLEOTIDE SEQUENCE</scope>
</reference>
<protein>
    <submittedName>
        <fullName evidence="2">Uncharacterized protein</fullName>
    </submittedName>
</protein>
<name>A0A7R9BBM9_9CRUS</name>
<dbReference type="AlphaFoldDB" id="A0A7R9BBM9"/>
<sequence length="269" mass="30543">MAVRLEIDAEKKKDPNQAIDLSKCNLHSRKEFDRAVERIPDLKIKDEKVRLDDVKIQQSQFSFFSSRTEVLISKNVPQRGLAENVSEYEFQNPVPTSMQAVRIEDVSTVDINWRMLTLARPMNKLEEEIFSRFVALDKLKRSSRQSEAGRVPPKKQIIHKIPREKGASQHSRGSKGGSAVPATRFPACKECNEELCNGGCKNFNYDFSTRIVIEDKEKDSDDKPQGMTLKALLQGSAGNQKKSSSKNRSSKVPRFRRKKNKKSSANSET</sequence>
<feature type="region of interest" description="Disordered" evidence="1">
    <location>
        <begin position="216"/>
        <end position="269"/>
    </location>
</feature>
<evidence type="ECO:0000256" key="1">
    <source>
        <dbReference type="SAM" id="MobiDB-lite"/>
    </source>
</evidence>
<proteinExistence type="predicted"/>
<dbReference type="OrthoDB" id="8250201at2759"/>
<evidence type="ECO:0000313" key="2">
    <source>
        <dbReference type="EMBL" id="CAD7272118.1"/>
    </source>
</evidence>
<dbReference type="EMBL" id="OA882041">
    <property type="protein sequence ID" value="CAD7272118.1"/>
    <property type="molecule type" value="Genomic_DNA"/>
</dbReference>